<dbReference type="InterPro" id="IPR027417">
    <property type="entry name" value="P-loop_NTPase"/>
</dbReference>
<sequence>MNRDDKNQARLWLRQQQRRVRAQILPLIIMTCVDSVIGVAMAALIAWVITAAIGGIDIHVTSCVMAFAALVAVRALLSYSREIVAHRCGARARQNLRHYVMRAISAEGPSLLRRLHSSEISAMIVDHIEAMDGYFARYLPIKASWLMTPAIVLGAVAYIKPAAALILLISAFIAMMAQAVFGIWTGVEARKQFVAMLRLQTRFLDRTRGIATLVLAGAVPHEAAQLQISGDALRQRTMRVLRTAFLSSTATDLASVIALVSVVIVHNGQIHHMLARPGHYSYDIFAVFFTIICVPEFYSSFRAKGLTYQDVAQAEAAAAELARLPAIEAPSEAYAAESPQAVTLGFHDVSYRWQSDRPRIIEALSFEVRPGEILVTDGPSGAGKSTIMELILGFITPEAGRITFNGTDATEIPAEARARMMAWIDQKPVIFAGTLRDNILFAKPDATEESLLQAVRSAALEGVIRQLPHGLDTLMGEGGYGLSGGQAQRVAIARAFLKNAPILLLDEPTAHLDPESEQEIIAAIAALAVGKTVILASHAEKVRALATQKLTIGRGRATS</sequence>
<dbReference type="InterPro" id="IPR039421">
    <property type="entry name" value="Type_1_exporter"/>
</dbReference>
<keyword evidence="11" id="KW-1185">Reference proteome</keyword>
<accession>A0ABU7U6J1</accession>
<reference evidence="10 11" key="1">
    <citation type="submission" date="2023-10" db="EMBL/GenBank/DDBJ databases">
        <title>Sorlinia euscelidii gen. nov., sp. nov., an acetic acid bacteria isolated from the gut of Euscelidius variegatus emitter.</title>
        <authorList>
            <person name="Michoud G."/>
            <person name="Marasco R."/>
            <person name="Seferji K."/>
            <person name="Gonella E."/>
            <person name="Garuglieri E."/>
            <person name="Alma A."/>
            <person name="Mapelli F."/>
            <person name="Borin S."/>
            <person name="Daffonchio D."/>
            <person name="Crotti E."/>
        </authorList>
    </citation>
    <scope>NUCLEOTIDE SEQUENCE [LARGE SCALE GENOMIC DNA]</scope>
    <source>
        <strain evidence="10 11">EV16P</strain>
    </source>
</reference>
<organism evidence="10 11">
    <name type="scientific">Sorlinia euscelidii</name>
    <dbReference type="NCBI Taxonomy" id="3081148"/>
    <lineage>
        <taxon>Bacteria</taxon>
        <taxon>Pseudomonadati</taxon>
        <taxon>Pseudomonadota</taxon>
        <taxon>Alphaproteobacteria</taxon>
        <taxon>Acetobacterales</taxon>
        <taxon>Acetobacteraceae</taxon>
        <taxon>Sorlinia</taxon>
    </lineage>
</organism>
<dbReference type="RefSeq" id="WP_394820395.1">
    <property type="nucleotide sequence ID" value="NZ_JAWJZY010000006.1"/>
</dbReference>
<dbReference type="CDD" id="cd18584">
    <property type="entry name" value="ABC_6TM_AarD_CydD"/>
    <property type="match status" value="1"/>
</dbReference>
<evidence type="ECO:0000259" key="9">
    <source>
        <dbReference type="PROSITE" id="PS50929"/>
    </source>
</evidence>
<dbReference type="Gene3D" id="1.20.1560.10">
    <property type="entry name" value="ABC transporter type 1, transmembrane domain"/>
    <property type="match status" value="1"/>
</dbReference>
<evidence type="ECO:0000256" key="5">
    <source>
        <dbReference type="ARBA" id="ARBA00022989"/>
    </source>
</evidence>
<feature type="transmembrane region" description="Helical" evidence="7">
    <location>
        <begin position="56"/>
        <end position="77"/>
    </location>
</feature>
<dbReference type="InterPro" id="IPR003593">
    <property type="entry name" value="AAA+_ATPase"/>
</dbReference>
<evidence type="ECO:0000259" key="8">
    <source>
        <dbReference type="PROSITE" id="PS50893"/>
    </source>
</evidence>
<keyword evidence="5 7" id="KW-1133">Transmembrane helix</keyword>
<evidence type="ECO:0000313" key="11">
    <source>
        <dbReference type="Proteomes" id="UP001312908"/>
    </source>
</evidence>
<dbReference type="SMART" id="SM00382">
    <property type="entry name" value="AAA"/>
    <property type="match status" value="1"/>
</dbReference>
<proteinExistence type="predicted"/>
<keyword evidence="6 7" id="KW-0472">Membrane</keyword>
<gene>
    <name evidence="10" type="ORF">DOFOFD_11460</name>
</gene>
<feature type="transmembrane region" description="Helical" evidence="7">
    <location>
        <begin position="244"/>
        <end position="268"/>
    </location>
</feature>
<feature type="domain" description="ABC transmembrane type-1" evidence="9">
    <location>
        <begin position="27"/>
        <end position="265"/>
    </location>
</feature>
<evidence type="ECO:0000256" key="7">
    <source>
        <dbReference type="SAM" id="Phobius"/>
    </source>
</evidence>
<dbReference type="Proteomes" id="UP001312908">
    <property type="component" value="Unassembled WGS sequence"/>
</dbReference>
<dbReference type="PROSITE" id="PS50893">
    <property type="entry name" value="ABC_TRANSPORTER_2"/>
    <property type="match status" value="1"/>
</dbReference>
<dbReference type="PANTHER" id="PTHR43394:SF1">
    <property type="entry name" value="ATP-BINDING CASSETTE SUB-FAMILY B MEMBER 10, MITOCHONDRIAL"/>
    <property type="match status" value="1"/>
</dbReference>
<dbReference type="PROSITE" id="PS50929">
    <property type="entry name" value="ABC_TM1F"/>
    <property type="match status" value="1"/>
</dbReference>
<evidence type="ECO:0000256" key="6">
    <source>
        <dbReference type="ARBA" id="ARBA00023136"/>
    </source>
</evidence>
<dbReference type="Gene3D" id="3.40.50.300">
    <property type="entry name" value="P-loop containing nucleotide triphosphate hydrolases"/>
    <property type="match status" value="1"/>
</dbReference>
<evidence type="ECO:0000256" key="4">
    <source>
        <dbReference type="ARBA" id="ARBA00022840"/>
    </source>
</evidence>
<dbReference type="InterPro" id="IPR036640">
    <property type="entry name" value="ABC1_TM_sf"/>
</dbReference>
<protein>
    <submittedName>
        <fullName evidence="10">Transporter</fullName>
    </submittedName>
</protein>
<dbReference type="CDD" id="cd03228">
    <property type="entry name" value="ABCC_MRP_Like"/>
    <property type="match status" value="1"/>
</dbReference>
<dbReference type="EMBL" id="JAWJZY010000006">
    <property type="protein sequence ID" value="MEE8659616.1"/>
    <property type="molecule type" value="Genomic_DNA"/>
</dbReference>
<evidence type="ECO:0000256" key="2">
    <source>
        <dbReference type="ARBA" id="ARBA00022692"/>
    </source>
</evidence>
<dbReference type="SUPFAM" id="SSF52540">
    <property type="entry name" value="P-loop containing nucleoside triphosphate hydrolases"/>
    <property type="match status" value="1"/>
</dbReference>
<dbReference type="PANTHER" id="PTHR43394">
    <property type="entry name" value="ATP-DEPENDENT PERMEASE MDL1, MITOCHONDRIAL"/>
    <property type="match status" value="1"/>
</dbReference>
<dbReference type="Pfam" id="PF00005">
    <property type="entry name" value="ABC_tran"/>
    <property type="match status" value="1"/>
</dbReference>
<keyword evidence="2 7" id="KW-0812">Transmembrane</keyword>
<keyword evidence="4" id="KW-0067">ATP-binding</keyword>
<dbReference type="InterPro" id="IPR011527">
    <property type="entry name" value="ABC1_TM_dom"/>
</dbReference>
<feature type="transmembrane region" description="Helical" evidence="7">
    <location>
        <begin position="24"/>
        <end position="50"/>
    </location>
</feature>
<feature type="transmembrane region" description="Helical" evidence="7">
    <location>
        <begin position="165"/>
        <end position="187"/>
    </location>
</feature>
<comment type="subcellular location">
    <subcellularLocation>
        <location evidence="1">Cell membrane</location>
        <topology evidence="1">Multi-pass membrane protein</topology>
    </subcellularLocation>
</comment>
<evidence type="ECO:0000256" key="1">
    <source>
        <dbReference type="ARBA" id="ARBA00004651"/>
    </source>
</evidence>
<evidence type="ECO:0000313" key="10">
    <source>
        <dbReference type="EMBL" id="MEE8659616.1"/>
    </source>
</evidence>
<keyword evidence="3" id="KW-0547">Nucleotide-binding</keyword>
<name>A0ABU7U6J1_9PROT</name>
<dbReference type="SUPFAM" id="SSF90123">
    <property type="entry name" value="ABC transporter transmembrane region"/>
    <property type="match status" value="1"/>
</dbReference>
<dbReference type="Pfam" id="PF00664">
    <property type="entry name" value="ABC_membrane"/>
    <property type="match status" value="1"/>
</dbReference>
<evidence type="ECO:0000256" key="3">
    <source>
        <dbReference type="ARBA" id="ARBA00022741"/>
    </source>
</evidence>
<dbReference type="PROSITE" id="PS00211">
    <property type="entry name" value="ABC_TRANSPORTER_1"/>
    <property type="match status" value="1"/>
</dbReference>
<dbReference type="InterPro" id="IPR003439">
    <property type="entry name" value="ABC_transporter-like_ATP-bd"/>
</dbReference>
<feature type="transmembrane region" description="Helical" evidence="7">
    <location>
        <begin position="139"/>
        <end position="159"/>
    </location>
</feature>
<feature type="domain" description="ABC transporter" evidence="8">
    <location>
        <begin position="344"/>
        <end position="559"/>
    </location>
</feature>
<dbReference type="InterPro" id="IPR017871">
    <property type="entry name" value="ABC_transporter-like_CS"/>
</dbReference>
<feature type="transmembrane region" description="Helical" evidence="7">
    <location>
        <begin position="280"/>
        <end position="298"/>
    </location>
</feature>
<comment type="caution">
    <text evidence="10">The sequence shown here is derived from an EMBL/GenBank/DDBJ whole genome shotgun (WGS) entry which is preliminary data.</text>
</comment>